<evidence type="ECO:0000313" key="2">
    <source>
        <dbReference type="Proteomes" id="UP000245489"/>
    </source>
</evidence>
<dbReference type="EMBL" id="QGGO01000048">
    <property type="protein sequence ID" value="PWK16667.1"/>
    <property type="molecule type" value="Genomic_DNA"/>
</dbReference>
<reference evidence="1 2" key="1">
    <citation type="submission" date="2018-05" db="EMBL/GenBank/DDBJ databases">
        <title>Genomic Encyclopedia of Archaeal and Bacterial Type Strains, Phase II (KMG-II): from individual species to whole genera.</title>
        <authorList>
            <person name="Goeker M."/>
        </authorList>
    </citation>
    <scope>NUCLEOTIDE SEQUENCE [LARGE SCALE GENOMIC DNA]</scope>
    <source>
        <strain evidence="1 2">DSM 22214</strain>
    </source>
</reference>
<name>A0A316DEK9_9BACT</name>
<evidence type="ECO:0000313" key="1">
    <source>
        <dbReference type="EMBL" id="PWK16667.1"/>
    </source>
</evidence>
<proteinExistence type="predicted"/>
<dbReference type="OrthoDB" id="899887at2"/>
<organism evidence="1 2">
    <name type="scientific">Arcicella aurantiaca</name>
    <dbReference type="NCBI Taxonomy" id="591202"/>
    <lineage>
        <taxon>Bacteria</taxon>
        <taxon>Pseudomonadati</taxon>
        <taxon>Bacteroidota</taxon>
        <taxon>Cytophagia</taxon>
        <taxon>Cytophagales</taxon>
        <taxon>Flectobacillaceae</taxon>
        <taxon>Arcicella</taxon>
    </lineage>
</organism>
<protein>
    <submittedName>
        <fullName evidence="1">Toprim domain-containing protein</fullName>
    </submittedName>
</protein>
<sequence>MNYRNEFELQKVVKALNDGNVDYMIFGNYAMKTYDAAKKVDALYVWVNPEKENLLKLDKALTEANILHGQINADKIVTSSIENPMKAESISFAINTKTGLKTVFTNTPYGLKTSDFKAYYDKVELVTSPAFQSIDHDKIVLNGKLKHKQLNTDGLSKNARIAVKYGQYSQNDQILLQETLEKQGFSNQPSLDKTPFADYNKAIDKLDFESVLEDYGFSERADKTSKQWRVWQNEDAKLAVLNGQKGGVSVKFGFDLTGALSSRRSNSYRGELFDVVQLIDFMEGGNLRAKNEKINYLMGDSNFILKSENHKVTKPMRTIKLDDLNDKVVARLREVNLIEEHTLKPLDKTSIKTLENRDVSEKTIKDSIFHNQIIAGTRAFKDNPNSKKDYATFPISNQNRQIISILQRRTGFKPDKENPTVLKPINEKWFSDATRTGGLWKSNLYFESQKDIQNEKGEIIIPQGTLVNVSRNTENNQDVQMVGKSEILSISKEQLTHLKLVEANQIHIFEDALDAISYHQLVPTNDVKRIYLATSGQPTTPQVEHIKNVLSYNPQAQLVINPDNDPPGYRFGINHLNIKHPRFDERYDVNVNVKAQIPLDVTAVKDTKDLEKSLPEDKRNLSKKYTNRLELEINAPFGEGHPYRNQKEAEKAINHKIEKLMKTINGEIDRKDLAEEKTELNNDKIGKIERSQVLLNSEGIGVVSKIDLSLPNDKEFLRKTINGVKDLINDQQMQPIYRVDALKYEKDFNELLANRKGRPLEHSDYSKTPKPIEKLDVSKVMIQMEASRIQAEKQQKELVAKMEKAGVGSFVKPVVKEKQETVTKSKVQQQQMLK</sequence>
<dbReference type="RefSeq" id="WP_109745533.1">
    <property type="nucleotide sequence ID" value="NZ_QGGO01000048.1"/>
</dbReference>
<comment type="caution">
    <text evidence="1">The sequence shown here is derived from an EMBL/GenBank/DDBJ whole genome shotgun (WGS) entry which is preliminary data.</text>
</comment>
<dbReference type="Proteomes" id="UP000245489">
    <property type="component" value="Unassembled WGS sequence"/>
</dbReference>
<keyword evidence="2" id="KW-1185">Reference proteome</keyword>
<gene>
    <name evidence="1" type="ORF">LV89_04833</name>
</gene>
<dbReference type="Pfam" id="PF13155">
    <property type="entry name" value="Toprim_2"/>
    <property type="match status" value="1"/>
</dbReference>
<accession>A0A316DEK9</accession>
<dbReference type="AlphaFoldDB" id="A0A316DEK9"/>